<dbReference type="Pfam" id="PF03815">
    <property type="entry name" value="LCCL"/>
    <property type="match status" value="1"/>
</dbReference>
<evidence type="ECO:0000256" key="7">
    <source>
        <dbReference type="PROSITE-ProRule" id="PRU00059"/>
    </source>
</evidence>
<dbReference type="SMART" id="SM00042">
    <property type="entry name" value="CUB"/>
    <property type="match status" value="1"/>
</dbReference>
<keyword evidence="3 9" id="KW-0812">Transmembrane</keyword>
<feature type="disulfide bond" evidence="7">
    <location>
        <begin position="30"/>
        <end position="57"/>
    </location>
</feature>
<dbReference type="Pfam" id="PF00754">
    <property type="entry name" value="F5_F8_type_C"/>
    <property type="match status" value="1"/>
</dbReference>
<evidence type="ECO:0000256" key="5">
    <source>
        <dbReference type="ARBA" id="ARBA00023136"/>
    </source>
</evidence>
<name>A0AAE0UT59_9TELE</name>
<evidence type="ECO:0000259" key="13">
    <source>
        <dbReference type="PROSITE" id="PS50820"/>
    </source>
</evidence>
<evidence type="ECO:0008006" key="16">
    <source>
        <dbReference type="Google" id="ProtNLM"/>
    </source>
</evidence>
<dbReference type="Gene3D" id="2.60.120.290">
    <property type="entry name" value="Spermadhesin, CUB domain"/>
    <property type="match status" value="1"/>
</dbReference>
<dbReference type="CDD" id="cd00057">
    <property type="entry name" value="FA58C"/>
    <property type="match status" value="1"/>
</dbReference>
<dbReference type="Gene3D" id="2.60.120.260">
    <property type="entry name" value="Galactose-binding domain-like"/>
    <property type="match status" value="1"/>
</dbReference>
<dbReference type="SUPFAM" id="SSF69848">
    <property type="entry name" value="LCCL domain"/>
    <property type="match status" value="1"/>
</dbReference>
<dbReference type="SUPFAM" id="SSF49785">
    <property type="entry name" value="Galactose-binding domain-like"/>
    <property type="match status" value="1"/>
</dbReference>
<dbReference type="EMBL" id="JAUCMX010000019">
    <property type="protein sequence ID" value="KAK3516692.1"/>
    <property type="molecule type" value="Genomic_DNA"/>
</dbReference>
<dbReference type="Proteomes" id="UP001274896">
    <property type="component" value="Unassembled WGS sequence"/>
</dbReference>
<evidence type="ECO:0000259" key="11">
    <source>
        <dbReference type="PROSITE" id="PS01180"/>
    </source>
</evidence>
<dbReference type="InterPro" id="IPR050633">
    <property type="entry name" value="Neuropilin_MCO_CoagFactor"/>
</dbReference>
<feature type="signal peptide" evidence="10">
    <location>
        <begin position="1"/>
        <end position="23"/>
    </location>
</feature>
<dbReference type="PROSITE" id="PS50820">
    <property type="entry name" value="LCCL"/>
    <property type="match status" value="1"/>
</dbReference>
<feature type="domain" description="LCCL" evidence="13">
    <location>
        <begin position="150"/>
        <end position="246"/>
    </location>
</feature>
<feature type="chain" id="PRO_5042192535" description="Discoidin, CUB and LCCL domain-containing protein 1-like" evidence="10">
    <location>
        <begin position="24"/>
        <end position="758"/>
    </location>
</feature>
<keyword evidence="5 9" id="KW-0472">Membrane</keyword>
<keyword evidence="10" id="KW-0732">Signal</keyword>
<accession>A0AAE0UT59</accession>
<protein>
    <recommendedName>
        <fullName evidence="16">Discoidin, CUB and LCCL domain-containing protein 1-like</fullName>
    </recommendedName>
</protein>
<keyword evidence="2" id="KW-0597">Phosphoprotein</keyword>
<gene>
    <name evidence="14" type="ORF">QTP70_022179</name>
</gene>
<comment type="subcellular location">
    <subcellularLocation>
        <location evidence="1">Membrane</location>
        <topology evidence="1">Single-pass type I membrane protein</topology>
    </subcellularLocation>
</comment>
<dbReference type="PROSITE" id="PS01180">
    <property type="entry name" value="CUB"/>
    <property type="match status" value="1"/>
</dbReference>
<feature type="domain" description="F5/8 type C" evidence="12">
    <location>
        <begin position="280"/>
        <end position="413"/>
    </location>
</feature>
<comment type="caution">
    <text evidence="14">The sequence shown here is derived from an EMBL/GenBank/DDBJ whole genome shotgun (WGS) entry which is preliminary data.</text>
</comment>
<dbReference type="SMART" id="SM00603">
    <property type="entry name" value="LCCL"/>
    <property type="match status" value="1"/>
</dbReference>
<dbReference type="InterPro" id="IPR008979">
    <property type="entry name" value="Galactose-bd-like_sf"/>
</dbReference>
<evidence type="ECO:0000256" key="2">
    <source>
        <dbReference type="ARBA" id="ARBA00022553"/>
    </source>
</evidence>
<evidence type="ECO:0000256" key="8">
    <source>
        <dbReference type="SAM" id="MobiDB-lite"/>
    </source>
</evidence>
<keyword evidence="15" id="KW-1185">Reference proteome</keyword>
<dbReference type="InterPro" id="IPR000421">
    <property type="entry name" value="FA58C"/>
</dbReference>
<evidence type="ECO:0000256" key="4">
    <source>
        <dbReference type="ARBA" id="ARBA00022989"/>
    </source>
</evidence>
<evidence type="ECO:0000256" key="10">
    <source>
        <dbReference type="SAM" id="SignalP"/>
    </source>
</evidence>
<dbReference type="GO" id="GO:0038023">
    <property type="term" value="F:signaling receptor activity"/>
    <property type="evidence" value="ECO:0007669"/>
    <property type="project" value="TreeGrafter"/>
</dbReference>
<sequence>MFAEKSFYGLVFVCVTIYPLTLAEKPEDGCGQSDLGLQSGFLSSKNYSDEYPNSSVCERKLRVHSSLRIVIQFEDMSTEGVDCQTDYLKIFMEKDGTPFVYWQYCGEPKSHPTPTSQPLYTDASELTVSFRASRHSSGRGFRLSYSTMNRTELLTCTDRGSHFSLPHYRKFCPAGCGAAAGDVQGDVSQGYRHTSVLCKAAVHAGIFPDQFGGEITVEEQRGLRYYESVQANGIKSQTGSLSETLFTFVTKDCSRQMVLQPISVTTSWEKDEFDGTWSDWSPGLSRSVSSTGISDLESDSKRWLQIDLGEKKRITGNEWRTEEPLKEEVTGILTKGSDSGDFVKSYKILYKEKSRWRTYTRYNSSEDLIFEGNVDNLYQTRNTFRPSFTARYVRVVPLQWHRKIGLSAELLGCSYVRDLPEDRMMLRNTNKPDLTHHPVLSTLVFTVVNVTSPVTQEVSSSRPNPDKIPEHLPQSDLVKLIIIVVAAVGCVAVLLVSGICACKVLQKKKSKENMYNSADLPQTGCWKQVKHPSARQQSTEFTFSYSSEKDHMPKMDLVTSDMADYQQPLMLGVGTVSRKGSTFRPMDTDSSKDNTNEATSHYDYLHTANQYALPLTNQEPEYATPIIERHTFRKDAFVPDPSYSVPGVVLSKSSSFKYTDDSKYRKVVGGNVSGGYQTPQTKWDGPNHSEGARPGRSNHSEEVYDSPMGKNPAVLQNGGCAEYQKPQANGYSAPRDYVRLNAAVTQRPDPEGCSLSGT</sequence>
<evidence type="ECO:0000313" key="15">
    <source>
        <dbReference type="Proteomes" id="UP001274896"/>
    </source>
</evidence>
<evidence type="ECO:0000256" key="6">
    <source>
        <dbReference type="ARBA" id="ARBA00023157"/>
    </source>
</evidence>
<dbReference type="Pfam" id="PF00431">
    <property type="entry name" value="CUB"/>
    <property type="match status" value="1"/>
</dbReference>
<dbReference type="Gene3D" id="2.170.130.20">
    <property type="entry name" value="LCCL-like domain"/>
    <property type="match status" value="1"/>
</dbReference>
<dbReference type="AlphaFoldDB" id="A0AAE0UT59"/>
<feature type="compositionally biased region" description="Basic and acidic residues" evidence="8">
    <location>
        <begin position="685"/>
        <end position="702"/>
    </location>
</feature>
<evidence type="ECO:0000256" key="1">
    <source>
        <dbReference type="ARBA" id="ARBA00004479"/>
    </source>
</evidence>
<evidence type="ECO:0000256" key="9">
    <source>
        <dbReference type="SAM" id="Phobius"/>
    </source>
</evidence>
<keyword evidence="4 9" id="KW-1133">Transmembrane helix</keyword>
<dbReference type="PROSITE" id="PS50022">
    <property type="entry name" value="FA58C_3"/>
    <property type="match status" value="1"/>
</dbReference>
<dbReference type="CDD" id="cd00041">
    <property type="entry name" value="CUB"/>
    <property type="match status" value="1"/>
</dbReference>
<dbReference type="InterPro" id="IPR004043">
    <property type="entry name" value="LCCL"/>
</dbReference>
<dbReference type="SUPFAM" id="SSF49854">
    <property type="entry name" value="Spermadhesin, CUB domain"/>
    <property type="match status" value="1"/>
</dbReference>
<feature type="transmembrane region" description="Helical" evidence="9">
    <location>
        <begin position="480"/>
        <end position="505"/>
    </location>
</feature>
<dbReference type="InterPro" id="IPR035914">
    <property type="entry name" value="Sperma_CUB_dom_sf"/>
</dbReference>
<dbReference type="PANTHER" id="PTHR46806">
    <property type="entry name" value="F5/8 TYPE C DOMAIN-CONTAINING PROTEIN"/>
    <property type="match status" value="1"/>
</dbReference>
<evidence type="ECO:0000313" key="14">
    <source>
        <dbReference type="EMBL" id="KAK3516692.1"/>
    </source>
</evidence>
<keyword evidence="6 7" id="KW-1015">Disulfide bond</keyword>
<dbReference type="GO" id="GO:0005886">
    <property type="term" value="C:plasma membrane"/>
    <property type="evidence" value="ECO:0007669"/>
    <property type="project" value="TreeGrafter"/>
</dbReference>
<feature type="region of interest" description="Disordered" evidence="8">
    <location>
        <begin position="670"/>
        <end position="705"/>
    </location>
</feature>
<dbReference type="InterPro" id="IPR036609">
    <property type="entry name" value="LCCL_sf"/>
</dbReference>
<evidence type="ECO:0000256" key="3">
    <source>
        <dbReference type="ARBA" id="ARBA00022692"/>
    </source>
</evidence>
<dbReference type="SMART" id="SM00231">
    <property type="entry name" value="FA58C"/>
    <property type="match status" value="1"/>
</dbReference>
<dbReference type="InterPro" id="IPR000859">
    <property type="entry name" value="CUB_dom"/>
</dbReference>
<organism evidence="14 15">
    <name type="scientific">Hemibagrus guttatus</name>
    <dbReference type="NCBI Taxonomy" id="175788"/>
    <lineage>
        <taxon>Eukaryota</taxon>
        <taxon>Metazoa</taxon>
        <taxon>Chordata</taxon>
        <taxon>Craniata</taxon>
        <taxon>Vertebrata</taxon>
        <taxon>Euteleostomi</taxon>
        <taxon>Actinopterygii</taxon>
        <taxon>Neopterygii</taxon>
        <taxon>Teleostei</taxon>
        <taxon>Ostariophysi</taxon>
        <taxon>Siluriformes</taxon>
        <taxon>Bagridae</taxon>
        <taxon>Hemibagrus</taxon>
    </lineage>
</organism>
<comment type="caution">
    <text evidence="7">Lacks conserved residue(s) required for the propagation of feature annotation.</text>
</comment>
<dbReference type="PANTHER" id="PTHR46806:SF1">
    <property type="entry name" value="DISCOIDIN, CUB AND LCCL DOMAIN-CONTAINING PROTEIN 1"/>
    <property type="match status" value="1"/>
</dbReference>
<evidence type="ECO:0000259" key="12">
    <source>
        <dbReference type="PROSITE" id="PS50022"/>
    </source>
</evidence>
<feature type="domain" description="CUB" evidence="11">
    <location>
        <begin position="30"/>
        <end position="148"/>
    </location>
</feature>
<reference evidence="14" key="1">
    <citation type="submission" date="2023-06" db="EMBL/GenBank/DDBJ databases">
        <title>Male Hemibagrus guttatus genome.</title>
        <authorList>
            <person name="Bian C."/>
        </authorList>
    </citation>
    <scope>NUCLEOTIDE SEQUENCE</scope>
    <source>
        <strain evidence="14">Male_cb2023</strain>
        <tissue evidence="14">Muscle</tissue>
    </source>
</reference>
<proteinExistence type="predicted"/>